<dbReference type="Pfam" id="PF05559">
    <property type="entry name" value="DUF763"/>
    <property type="match status" value="1"/>
</dbReference>
<comment type="caution">
    <text evidence="1">The sequence shown here is derived from an EMBL/GenBank/DDBJ whole genome shotgun (WGS) entry which is preliminary data.</text>
</comment>
<dbReference type="Proteomes" id="UP000186940">
    <property type="component" value="Unassembled WGS sequence"/>
</dbReference>
<sequence>MQKSAAGRTGTIDLPLHGGKAPQWLISRMKNLSSAIFEVMVEEYGRGEVLRRIADPLWFQSLSSVLAYDWHSSGTTTVVCGVLKSVLDPSELGIAVAGGKGRKAKDAPGEIEDIGLLFGITGGKIEELKATSRIVAKVDNACLQDGYQLYHHAMFLSEDGEWAVIQQGLNDLHGYARRYQWLSTIESFIDEPHQGITGFVEKDVLDMTAKASENCRKVSTDLVCENTQRLKRLYESIRPPGQKSLSEWIEGERGYETHAFRLPKRVDWNTLRRVYEIQPKNYEELIQIQGVGPSTLRGLALISELVYGEKASWSDPVRYSFAFGGKDGVPYPVERYAMDEASAVLKDAINMAKLGKKDKIEAIKRLEVFLDEKSGNHRSILK</sequence>
<name>A0A1F2PBD5_9EURY</name>
<dbReference type="AlphaFoldDB" id="A0A1F2PBD5"/>
<evidence type="ECO:0000313" key="2">
    <source>
        <dbReference type="Proteomes" id="UP000186940"/>
    </source>
</evidence>
<dbReference type="PANTHER" id="PTHR38597">
    <property type="entry name" value="BLL3834 PROTEIN"/>
    <property type="match status" value="1"/>
</dbReference>
<accession>A0A1F2PBD5</accession>
<protein>
    <submittedName>
        <fullName evidence="1">Protein containing DUF763</fullName>
    </submittedName>
</protein>
<reference evidence="1" key="1">
    <citation type="submission" date="2016-05" db="EMBL/GenBank/DDBJ databases">
        <title>Microbial consortia oxidize butane by reversing methanogenesis.</title>
        <authorList>
            <person name="Laso-Perez R."/>
            <person name="Richter M."/>
            <person name="Wegener G."/>
            <person name="Musat F."/>
        </authorList>
    </citation>
    <scope>NUCLEOTIDE SEQUENCE [LARGE SCALE GENOMIC DNA]</scope>
    <source>
        <strain evidence="1">BOX2</strain>
    </source>
</reference>
<proteinExistence type="predicted"/>
<evidence type="ECO:0000313" key="1">
    <source>
        <dbReference type="EMBL" id="OFV68729.1"/>
    </source>
</evidence>
<keyword evidence="2" id="KW-1185">Reference proteome</keyword>
<gene>
    <name evidence="1" type="ORF">SCAL_000405</name>
</gene>
<organism evidence="1 2">
    <name type="scientific">Candidatus Syntropharchaeum caldarium</name>
    <dbReference type="NCBI Taxonomy" id="1838285"/>
    <lineage>
        <taxon>Archaea</taxon>
        <taxon>Methanobacteriati</taxon>
        <taxon>Methanobacteriota</taxon>
        <taxon>Stenosarchaea group</taxon>
        <taxon>Methanomicrobia</taxon>
        <taxon>Methanosarcinales</taxon>
        <taxon>ANME-2 cluster</taxon>
        <taxon>Candidatus Syntropharchaeum</taxon>
    </lineage>
</organism>
<dbReference type="EMBL" id="LYOS01000001">
    <property type="protein sequence ID" value="OFV68729.1"/>
    <property type="molecule type" value="Genomic_DNA"/>
</dbReference>
<dbReference type="InterPro" id="IPR008482">
    <property type="entry name" value="DUF763"/>
</dbReference>
<dbReference type="PATRIC" id="fig|1838285.3.peg.411"/>
<dbReference type="PANTHER" id="PTHR38597:SF1">
    <property type="entry name" value="BLL3834 PROTEIN"/>
    <property type="match status" value="1"/>
</dbReference>